<reference evidence="1" key="1">
    <citation type="submission" date="2019-04" db="EMBL/GenBank/DDBJ databases">
        <title>Sequencing of skin fungus with MAO and IRED activity.</title>
        <authorList>
            <person name="Marsaioli A.J."/>
            <person name="Bonatto J.M.C."/>
            <person name="Reis Junior O."/>
        </authorList>
    </citation>
    <scope>NUCLEOTIDE SEQUENCE</scope>
    <source>
        <strain evidence="1">28M1</strain>
    </source>
</reference>
<comment type="caution">
    <text evidence="1">The sequence shown here is derived from an EMBL/GenBank/DDBJ whole genome shotgun (WGS) entry which is preliminary data.</text>
</comment>
<proteinExistence type="predicted"/>
<name>A0A9P5BTX3_9PLEO</name>
<evidence type="ECO:0000313" key="2">
    <source>
        <dbReference type="Proteomes" id="UP000758155"/>
    </source>
</evidence>
<dbReference type="AlphaFoldDB" id="A0A9P5BTX3"/>
<accession>A0A9P5BTX3</accession>
<sequence>MATRAPLPIAVRPSGSFDGANGAWSTFNFNVGGDGGSTLGQNFKMLPSTSRSTTLLPLEAAWCDTPSPS</sequence>
<keyword evidence="2" id="KW-1185">Reference proteome</keyword>
<protein>
    <submittedName>
        <fullName evidence="1">Uncharacterized protein</fullName>
    </submittedName>
</protein>
<dbReference type="EMBL" id="SWKV01000249">
    <property type="protein sequence ID" value="KAF3029596.1"/>
    <property type="molecule type" value="Genomic_DNA"/>
</dbReference>
<dbReference type="Proteomes" id="UP000758155">
    <property type="component" value="Unassembled WGS sequence"/>
</dbReference>
<gene>
    <name evidence="1" type="ORF">E8E12_000982</name>
</gene>
<dbReference type="OrthoDB" id="4074350at2759"/>
<feature type="non-terminal residue" evidence="1">
    <location>
        <position position="69"/>
    </location>
</feature>
<organism evidence="1 2">
    <name type="scientific">Didymella heteroderae</name>
    <dbReference type="NCBI Taxonomy" id="1769908"/>
    <lineage>
        <taxon>Eukaryota</taxon>
        <taxon>Fungi</taxon>
        <taxon>Dikarya</taxon>
        <taxon>Ascomycota</taxon>
        <taxon>Pezizomycotina</taxon>
        <taxon>Dothideomycetes</taxon>
        <taxon>Pleosporomycetidae</taxon>
        <taxon>Pleosporales</taxon>
        <taxon>Pleosporineae</taxon>
        <taxon>Didymellaceae</taxon>
        <taxon>Didymella</taxon>
    </lineage>
</organism>
<evidence type="ECO:0000313" key="1">
    <source>
        <dbReference type="EMBL" id="KAF3029596.1"/>
    </source>
</evidence>